<comment type="caution">
    <text evidence="2">The sequence shown here is derived from an EMBL/GenBank/DDBJ whole genome shotgun (WGS) entry which is preliminary data.</text>
</comment>
<feature type="region of interest" description="Disordered" evidence="1">
    <location>
        <begin position="186"/>
        <end position="239"/>
    </location>
</feature>
<proteinExistence type="predicted"/>
<accession>A0A0T6B0B3</accession>
<feature type="compositionally biased region" description="Polar residues" evidence="1">
    <location>
        <begin position="226"/>
        <end position="239"/>
    </location>
</feature>
<feature type="compositionally biased region" description="Pro residues" evidence="1">
    <location>
        <begin position="266"/>
        <end position="291"/>
    </location>
</feature>
<feature type="region of interest" description="Disordered" evidence="1">
    <location>
        <begin position="614"/>
        <end position="647"/>
    </location>
</feature>
<evidence type="ECO:0000313" key="3">
    <source>
        <dbReference type="Proteomes" id="UP000051574"/>
    </source>
</evidence>
<organism evidence="2 3">
    <name type="scientific">Oryctes borbonicus</name>
    <dbReference type="NCBI Taxonomy" id="1629725"/>
    <lineage>
        <taxon>Eukaryota</taxon>
        <taxon>Metazoa</taxon>
        <taxon>Ecdysozoa</taxon>
        <taxon>Arthropoda</taxon>
        <taxon>Hexapoda</taxon>
        <taxon>Insecta</taxon>
        <taxon>Pterygota</taxon>
        <taxon>Neoptera</taxon>
        <taxon>Endopterygota</taxon>
        <taxon>Coleoptera</taxon>
        <taxon>Polyphaga</taxon>
        <taxon>Scarabaeiformia</taxon>
        <taxon>Scarabaeidae</taxon>
        <taxon>Dynastinae</taxon>
        <taxon>Oryctes</taxon>
    </lineage>
</organism>
<protein>
    <submittedName>
        <fullName evidence="2">Uncharacterized protein</fullName>
    </submittedName>
</protein>
<name>A0A0T6B0B3_9SCAR</name>
<feature type="region of interest" description="Disordered" evidence="1">
    <location>
        <begin position="256"/>
        <end position="321"/>
    </location>
</feature>
<feature type="region of interest" description="Disordered" evidence="1">
    <location>
        <begin position="150"/>
        <end position="171"/>
    </location>
</feature>
<evidence type="ECO:0000256" key="1">
    <source>
        <dbReference type="SAM" id="MobiDB-lite"/>
    </source>
</evidence>
<reference evidence="2 3" key="1">
    <citation type="submission" date="2015-09" db="EMBL/GenBank/DDBJ databases">
        <title>Draft genome of the scarab beetle Oryctes borbonicus.</title>
        <authorList>
            <person name="Meyer J.M."/>
            <person name="Markov G.V."/>
            <person name="Baskaran P."/>
            <person name="Herrmann M."/>
            <person name="Sommer R.J."/>
            <person name="Roedelsperger C."/>
        </authorList>
    </citation>
    <scope>NUCLEOTIDE SEQUENCE [LARGE SCALE GENOMIC DNA]</scope>
    <source>
        <strain evidence="2">OB123</strain>
        <tissue evidence="2">Whole animal</tissue>
    </source>
</reference>
<dbReference type="PRINTS" id="PR01217">
    <property type="entry name" value="PRICHEXTENSN"/>
</dbReference>
<dbReference type="OrthoDB" id="10063141at2759"/>
<feature type="compositionally biased region" description="Polar residues" evidence="1">
    <location>
        <begin position="627"/>
        <end position="647"/>
    </location>
</feature>
<gene>
    <name evidence="2" type="ORF">AMK59_5363</name>
</gene>
<dbReference type="Proteomes" id="UP000051574">
    <property type="component" value="Unassembled WGS sequence"/>
</dbReference>
<keyword evidence="3" id="KW-1185">Reference proteome</keyword>
<feature type="region of interest" description="Disordered" evidence="1">
    <location>
        <begin position="404"/>
        <end position="445"/>
    </location>
</feature>
<evidence type="ECO:0000313" key="2">
    <source>
        <dbReference type="EMBL" id="KRT80792.1"/>
    </source>
</evidence>
<dbReference type="EMBL" id="LJIG01016374">
    <property type="protein sequence ID" value="KRT80792.1"/>
    <property type="molecule type" value="Genomic_DNA"/>
</dbReference>
<sequence length="665" mass="72351">MDVKRANPFLFTEDDYVSPNSINSNPFLLGNDDFAEDVSATNDNPFLSQNATTIVSNNTSTNPFAFDPMDFGPMEAQSAEVTDDQTTFMGNTFIDASAKSTSEDLFSSPVQDFLTDDSSLAAIPQKPTDLDLKYTTSTTNNESFAALDTEISNQSDTQMAVPPRPPPSKETQDLLMSVMGAMDATSSHLLDRIPPTRTPSPVSMRDLHSPSPTPEPFGDLLDVSDTKPNTAVSQSDTVLTQTEDLLMSLDQKNDINENPAVEKPSKVPPQRPGPPARPPRPNLPPPKPSPPVFAQTNTQMLNDVPPQKPPPPPSLPNKPQSVNQVSEMIDMLGTEETQQISKTVASTTDIMNLYNTTAVTQATDLLCDTSESAMDTTQSMMDNSLKNDVLINNAFELDTNVNTALPTTESTPTPQPIIQDNFVSPEPSQSDLQMDTSDSQSKGSVSSVTFNPFAIAEDTSISPGKQNDMFEGSETVENVFQDKLPADIFDSSQTTHSETLPRISNVRQEDSFDAFAMKFESAAQDENKNGGAFTAFNTNNTTTDTWGDDKTNDFNEPDSGFGPDESFDAFLAMQKPPAESKNSSNRFIAAGSMDSDEDKDFSVIIRPKAANEKTDDVLPMIAPPPTTTQSAFNDTSPRFNPFDQTETVPTIHDEAVLQFGKYKPL</sequence>
<feature type="compositionally biased region" description="Pro residues" evidence="1">
    <location>
        <begin position="306"/>
        <end position="316"/>
    </location>
</feature>
<feature type="compositionally biased region" description="Polar residues" evidence="1">
    <location>
        <begin position="404"/>
        <end position="436"/>
    </location>
</feature>
<dbReference type="AlphaFoldDB" id="A0A0T6B0B3"/>
<feature type="region of interest" description="Disordered" evidence="1">
    <location>
        <begin position="530"/>
        <end position="549"/>
    </location>
</feature>